<dbReference type="InterPro" id="IPR008271">
    <property type="entry name" value="Ser/Thr_kinase_AS"/>
</dbReference>
<proteinExistence type="predicted"/>
<reference evidence="7 8" key="1">
    <citation type="journal article" date="2017" name="Antonie Van Leeuwenhoek">
        <title>Rhizobium rhizosphaerae sp. nov., a novel species isolated from rice rhizosphere.</title>
        <authorList>
            <person name="Zhao J.J."/>
            <person name="Zhang J."/>
            <person name="Zhang R.J."/>
            <person name="Zhang C.W."/>
            <person name="Yin H.Q."/>
            <person name="Zhang X.X."/>
        </authorList>
    </citation>
    <scope>NUCLEOTIDE SEQUENCE [LARGE SCALE GENOMIC DNA]</scope>
    <source>
        <strain evidence="7 8">E3</strain>
    </source>
</reference>
<keyword evidence="3 7" id="KW-0418">Kinase</keyword>
<comment type="caution">
    <text evidence="7">The sequence shown here is derived from an EMBL/GenBank/DDBJ whole genome shotgun (WGS) entry which is preliminary data.</text>
</comment>
<dbReference type="STRING" id="1127673.GLIP_0102"/>
<dbReference type="SUPFAM" id="SSF56112">
    <property type="entry name" value="Protein kinase-like (PK-like)"/>
    <property type="match status" value="1"/>
</dbReference>
<dbReference type="EMBL" id="BAEN01000004">
    <property type="protein sequence ID" value="GAC12757.1"/>
    <property type="molecule type" value="Genomic_DNA"/>
</dbReference>
<keyword evidence="4 5" id="KW-0067">ATP-binding</keyword>
<keyword evidence="1 7" id="KW-0808">Transferase</keyword>
<evidence type="ECO:0000259" key="6">
    <source>
        <dbReference type="PROSITE" id="PS50011"/>
    </source>
</evidence>
<name>K6Y3B2_9ALTE</name>
<dbReference type="InterPro" id="IPR017441">
    <property type="entry name" value="Protein_kinase_ATP_BS"/>
</dbReference>
<dbReference type="Gene3D" id="3.30.200.20">
    <property type="entry name" value="Phosphorylase Kinase, domain 1"/>
    <property type="match status" value="1"/>
</dbReference>
<dbReference type="GO" id="GO:0005524">
    <property type="term" value="F:ATP binding"/>
    <property type="evidence" value="ECO:0007669"/>
    <property type="project" value="UniProtKB-UniRule"/>
</dbReference>
<keyword evidence="8" id="KW-1185">Reference proteome</keyword>
<evidence type="ECO:0000313" key="8">
    <source>
        <dbReference type="Proteomes" id="UP000006334"/>
    </source>
</evidence>
<protein>
    <submittedName>
        <fullName evidence="7">Serine/threonine protein kinase, bacterial</fullName>
        <ecNumber evidence="7">2.7.11.1</ecNumber>
    </submittedName>
</protein>
<dbReference type="Proteomes" id="UP000006334">
    <property type="component" value="Unassembled WGS sequence"/>
</dbReference>
<dbReference type="RefSeq" id="WP_008842577.1">
    <property type="nucleotide sequence ID" value="NZ_BAEN01000004.1"/>
</dbReference>
<evidence type="ECO:0000256" key="3">
    <source>
        <dbReference type="ARBA" id="ARBA00022777"/>
    </source>
</evidence>
<keyword evidence="2 5" id="KW-0547">Nucleotide-binding</keyword>
<accession>K6Y3B2</accession>
<feature type="domain" description="Protein kinase" evidence="6">
    <location>
        <begin position="14"/>
        <end position="295"/>
    </location>
</feature>
<organism evidence="7 8">
    <name type="scientific">Aliiglaciecola lipolytica E3</name>
    <dbReference type="NCBI Taxonomy" id="1127673"/>
    <lineage>
        <taxon>Bacteria</taxon>
        <taxon>Pseudomonadati</taxon>
        <taxon>Pseudomonadota</taxon>
        <taxon>Gammaproteobacteria</taxon>
        <taxon>Alteromonadales</taxon>
        <taxon>Alteromonadaceae</taxon>
        <taxon>Aliiglaciecola</taxon>
    </lineage>
</organism>
<dbReference type="InterPro" id="IPR011009">
    <property type="entry name" value="Kinase-like_dom_sf"/>
</dbReference>
<dbReference type="CDD" id="cd14014">
    <property type="entry name" value="STKc_PknB_like"/>
    <property type="match status" value="1"/>
</dbReference>
<dbReference type="PANTHER" id="PTHR43289:SF34">
    <property type="entry name" value="SERINE_THREONINE-PROTEIN KINASE YBDM-RELATED"/>
    <property type="match status" value="1"/>
</dbReference>
<evidence type="ECO:0000256" key="5">
    <source>
        <dbReference type="PROSITE-ProRule" id="PRU10141"/>
    </source>
</evidence>
<dbReference type="AlphaFoldDB" id="K6Y3B2"/>
<dbReference type="PROSITE" id="PS00107">
    <property type="entry name" value="PROTEIN_KINASE_ATP"/>
    <property type="match status" value="1"/>
</dbReference>
<dbReference type="eggNOG" id="COG0515">
    <property type="taxonomic scope" value="Bacteria"/>
</dbReference>
<dbReference type="SMART" id="SM00220">
    <property type="entry name" value="S_TKc"/>
    <property type="match status" value="1"/>
</dbReference>
<dbReference type="PROSITE" id="PS50011">
    <property type="entry name" value="PROTEIN_KINASE_DOM"/>
    <property type="match status" value="1"/>
</dbReference>
<dbReference type="Gene3D" id="1.10.510.10">
    <property type="entry name" value="Transferase(Phosphotransferase) domain 1"/>
    <property type="match status" value="1"/>
</dbReference>
<gene>
    <name evidence="7" type="ORF">GLIP_0102</name>
</gene>
<evidence type="ECO:0000256" key="4">
    <source>
        <dbReference type="ARBA" id="ARBA00022840"/>
    </source>
</evidence>
<dbReference type="Pfam" id="PF00069">
    <property type="entry name" value="Pkinase"/>
    <property type="match status" value="1"/>
</dbReference>
<evidence type="ECO:0000256" key="2">
    <source>
        <dbReference type="ARBA" id="ARBA00022741"/>
    </source>
</evidence>
<evidence type="ECO:0000256" key="1">
    <source>
        <dbReference type="ARBA" id="ARBA00022679"/>
    </source>
</evidence>
<dbReference type="OrthoDB" id="9801841at2"/>
<dbReference type="EC" id="2.7.11.1" evidence="7"/>
<dbReference type="PROSITE" id="PS00108">
    <property type="entry name" value="PROTEIN_KINASE_ST"/>
    <property type="match status" value="1"/>
</dbReference>
<dbReference type="InterPro" id="IPR000719">
    <property type="entry name" value="Prot_kinase_dom"/>
</dbReference>
<keyword evidence="7" id="KW-0723">Serine/threonine-protein kinase</keyword>
<feature type="binding site" evidence="5">
    <location>
        <position position="43"/>
    </location>
    <ligand>
        <name>ATP</name>
        <dbReference type="ChEBI" id="CHEBI:30616"/>
    </ligand>
</feature>
<dbReference type="GO" id="GO:0004674">
    <property type="term" value="F:protein serine/threonine kinase activity"/>
    <property type="evidence" value="ECO:0007669"/>
    <property type="project" value="UniProtKB-KW"/>
</dbReference>
<sequence>MQRELQPGNRIHRYVIEEVLGSGGFGVVYLAQHASLGYRVVIKEYLPNQIAHRVDGVVKPFMTDLADIYETALQQFKHECETLLTLEHDNIVYVYDCFYDSGTAYMVMHQEIGNTLWESYVQQVEIHNQPFSWQQISAVLPGVLSGLDYLHQQNLVHRDVKASNVFLRAGPVIHPILIDFGAVKVAGGYVSQQAQNTQSYAALEQEYNVFPIGPWTDIHALGVMIIELLTGHRPIKAFDRYKQSSPDGSDPILMLLEQVSHYSGNTIANALFYATQLQPEHRYQNISEFKAALPL</sequence>
<dbReference type="PANTHER" id="PTHR43289">
    <property type="entry name" value="MITOGEN-ACTIVATED PROTEIN KINASE KINASE KINASE 20-RELATED"/>
    <property type="match status" value="1"/>
</dbReference>
<evidence type="ECO:0000313" key="7">
    <source>
        <dbReference type="EMBL" id="GAC12757.1"/>
    </source>
</evidence>